<organism evidence="1">
    <name type="scientific">Streptomyces sp. R44</name>
    <dbReference type="NCBI Taxonomy" id="3238633"/>
    <lineage>
        <taxon>Bacteria</taxon>
        <taxon>Bacillati</taxon>
        <taxon>Actinomycetota</taxon>
        <taxon>Actinomycetes</taxon>
        <taxon>Kitasatosporales</taxon>
        <taxon>Streptomycetaceae</taxon>
        <taxon>Streptomyces</taxon>
    </lineage>
</organism>
<dbReference type="EMBL" id="CP163444">
    <property type="protein sequence ID" value="XDQ74580.1"/>
    <property type="molecule type" value="Genomic_DNA"/>
</dbReference>
<proteinExistence type="predicted"/>
<gene>
    <name evidence="1" type="ORF">AB5J54_30455</name>
</gene>
<evidence type="ECO:0000313" key="1">
    <source>
        <dbReference type="EMBL" id="XDQ74580.1"/>
    </source>
</evidence>
<dbReference type="RefSeq" id="WP_369147103.1">
    <property type="nucleotide sequence ID" value="NZ_CP163444.1"/>
</dbReference>
<accession>A0AB39T1V8</accession>
<sequence>MWVEVHCGSCGGRFGGANEIDGWRCKACGHEIVPSDLVDADDWKLNDGELFVLDMSL</sequence>
<dbReference type="AlphaFoldDB" id="A0AB39T1V8"/>
<name>A0AB39T1V8_9ACTN</name>
<reference evidence="1" key="1">
    <citation type="submission" date="2024-07" db="EMBL/GenBank/DDBJ databases">
        <authorList>
            <person name="Yu S.T."/>
        </authorList>
    </citation>
    <scope>NUCLEOTIDE SEQUENCE</scope>
    <source>
        <strain evidence="1">R44</strain>
    </source>
</reference>
<protein>
    <submittedName>
        <fullName evidence="1">Uncharacterized protein</fullName>
    </submittedName>
</protein>